<evidence type="ECO:0000256" key="1">
    <source>
        <dbReference type="SAM" id="Coils"/>
    </source>
</evidence>
<dbReference type="InterPro" id="IPR007730">
    <property type="entry name" value="SPOR-like_dom"/>
</dbReference>
<keyword evidence="1" id="KW-0175">Coiled coil</keyword>
<sequence length="320" mass="36191">MTIFVAMGTEQYIAELLYRYNCVIMPGFGGFLTQMKSAVIHSNSHSFSPPSKVLSFNGQLSSNDGLLVSYMAESEKVSYEEMLQRIEKESSAWKQTLKDGKRLTLPNVGEVWENKDQKIQFQPSNQVNYLTTSFGLSSFVTAPVVREVLKEEVLEIEDKIPFMITPEVREQSNGLRPYLKYAAVILLAFATGLTGLRFYNNTINDLQLVQEEAQEQVARNIQEATFFNTAPLELPALKLEITKKNQVHYHIVAGGFRAQENADKKVAQLTEKGFEASNLGINKHGLHLVAYGSFTNVEEALQYLRQIKRTESSDAWLFQE</sequence>
<evidence type="ECO:0000313" key="3">
    <source>
        <dbReference type="EMBL" id="MET6989588.1"/>
    </source>
</evidence>
<dbReference type="Gene3D" id="3.30.70.1070">
    <property type="entry name" value="Sporulation related repeat"/>
    <property type="match status" value="1"/>
</dbReference>
<evidence type="ECO:0000259" key="2">
    <source>
        <dbReference type="PROSITE" id="PS51724"/>
    </source>
</evidence>
<protein>
    <submittedName>
        <fullName evidence="3">SPOR domain-containing protein</fullName>
    </submittedName>
</protein>
<dbReference type="InterPro" id="IPR036680">
    <property type="entry name" value="SPOR-like_sf"/>
</dbReference>
<dbReference type="InterPro" id="IPR040495">
    <property type="entry name" value="HU-CCDC81_bac_1"/>
</dbReference>
<keyword evidence="4" id="KW-1185">Reference proteome</keyword>
<dbReference type="PROSITE" id="PS51724">
    <property type="entry name" value="SPOR"/>
    <property type="match status" value="1"/>
</dbReference>
<gene>
    <name evidence="3" type="ORF">ABXZ36_02885</name>
</gene>
<accession>A0ABV2SR06</accession>
<dbReference type="EMBL" id="JBEXAE010000001">
    <property type="protein sequence ID" value="MET6989588.1"/>
    <property type="molecule type" value="Genomic_DNA"/>
</dbReference>
<dbReference type="Proteomes" id="UP001549799">
    <property type="component" value="Unassembled WGS sequence"/>
</dbReference>
<dbReference type="Pfam" id="PF05036">
    <property type="entry name" value="SPOR"/>
    <property type="match status" value="1"/>
</dbReference>
<dbReference type="Pfam" id="PF18174">
    <property type="entry name" value="HU-CCDC81_bac_1"/>
    <property type="match status" value="1"/>
</dbReference>
<proteinExistence type="predicted"/>
<reference evidence="3 4" key="1">
    <citation type="submission" date="2024-07" db="EMBL/GenBank/DDBJ databases">
        <title>The genome sequence of type strain Sediminicola arcticus GDMCC 1.2805.</title>
        <authorList>
            <person name="Liu Y."/>
        </authorList>
    </citation>
    <scope>NUCLEOTIDE SEQUENCE [LARGE SCALE GENOMIC DNA]</scope>
    <source>
        <strain evidence="3 4">GDMCC 1.2805</strain>
    </source>
</reference>
<feature type="coiled-coil region" evidence="1">
    <location>
        <begin position="196"/>
        <end position="223"/>
    </location>
</feature>
<organism evidence="3 4">
    <name type="scientific">Sediminicola arcticus</name>
    <dbReference type="NCBI Taxonomy" id="1574308"/>
    <lineage>
        <taxon>Bacteria</taxon>
        <taxon>Pseudomonadati</taxon>
        <taxon>Bacteroidota</taxon>
        <taxon>Flavobacteriia</taxon>
        <taxon>Flavobacteriales</taxon>
        <taxon>Flavobacteriaceae</taxon>
        <taxon>Sediminicola</taxon>
    </lineage>
</organism>
<feature type="domain" description="SPOR" evidence="2">
    <location>
        <begin position="243"/>
        <end position="320"/>
    </location>
</feature>
<dbReference type="InterPro" id="IPR041268">
    <property type="entry name" value="HU-CCDC81_bac_2"/>
</dbReference>
<dbReference type="Pfam" id="PF18175">
    <property type="entry name" value="HU-CCDC81_bac_2"/>
    <property type="match status" value="1"/>
</dbReference>
<name>A0ABV2SR06_9FLAO</name>
<dbReference type="RefSeq" id="WP_354613960.1">
    <property type="nucleotide sequence ID" value="NZ_JBEXAE010000001.1"/>
</dbReference>
<evidence type="ECO:0000313" key="4">
    <source>
        <dbReference type="Proteomes" id="UP001549799"/>
    </source>
</evidence>
<comment type="caution">
    <text evidence="3">The sequence shown here is derived from an EMBL/GenBank/DDBJ whole genome shotgun (WGS) entry which is preliminary data.</text>
</comment>
<dbReference type="SUPFAM" id="SSF110997">
    <property type="entry name" value="Sporulation related repeat"/>
    <property type="match status" value="1"/>
</dbReference>